<dbReference type="KEGG" id="vco:VC0395_1038"/>
<accession>A0A0H3AFJ6</accession>
<dbReference type="RefSeq" id="WP_000005872.1">
    <property type="nucleotide sequence ID" value="NC_009456.1"/>
</dbReference>
<sequence>MSEWDKQAPELEQTPTPWWQDGETTSEEKIEPYFLSNGVFAFMRKVRGWLLFPLQQFDALTCSEKILRLMAWDRDIKQFNGEPLWLFRKRVKFATVNAKDAGSVAGFKRIFERLGIAIVSFKERESAVEWDVCTIELTDSSLSQNSRLVQTLIEQYGRTCRRYRFQVTYPSEMNIYHGEFSHSFALYHAKSEEVTHIEFKPQPIEHHQQIFIATLGGNS</sequence>
<dbReference type="EMBL" id="CP000626">
    <property type="protein sequence ID" value="ABQ19182.1"/>
    <property type="molecule type" value="Genomic_DNA"/>
</dbReference>
<evidence type="ECO:0000256" key="1">
    <source>
        <dbReference type="SAM" id="MobiDB-lite"/>
    </source>
</evidence>
<reference evidence="2 3" key="1">
    <citation type="submission" date="2007-03" db="EMBL/GenBank/DDBJ databases">
        <authorList>
            <person name="Heidelberg J."/>
        </authorList>
    </citation>
    <scope>NUCLEOTIDE SEQUENCE [LARGE SCALE GENOMIC DNA]</scope>
    <source>
        <strain evidence="3">ATCC 39541 / Classical Ogawa 395 / O395</strain>
    </source>
</reference>
<evidence type="ECO:0000313" key="3">
    <source>
        <dbReference type="Proteomes" id="UP000000249"/>
    </source>
</evidence>
<organism evidence="2 3">
    <name type="scientific">Vibrio cholerae serotype O1 (strain ATCC 39541 / Classical Ogawa 395 / O395)</name>
    <dbReference type="NCBI Taxonomy" id="345073"/>
    <lineage>
        <taxon>Bacteria</taxon>
        <taxon>Pseudomonadati</taxon>
        <taxon>Pseudomonadota</taxon>
        <taxon>Gammaproteobacteria</taxon>
        <taxon>Vibrionales</taxon>
        <taxon>Vibrionaceae</taxon>
        <taxon>Vibrio</taxon>
    </lineage>
</organism>
<dbReference type="Proteomes" id="UP000000249">
    <property type="component" value="Chromosome 2"/>
</dbReference>
<dbReference type="eggNOG" id="ENOG50321WF">
    <property type="taxonomic scope" value="Bacteria"/>
</dbReference>
<evidence type="ECO:0008006" key="4">
    <source>
        <dbReference type="Google" id="ProtNLM"/>
    </source>
</evidence>
<dbReference type="OrthoDB" id="5674874at2"/>
<protein>
    <recommendedName>
        <fullName evidence="4">Phage tail protein</fullName>
    </recommendedName>
</protein>
<dbReference type="KEGG" id="vcr:VC395_A0230"/>
<feature type="region of interest" description="Disordered" evidence="1">
    <location>
        <begin position="1"/>
        <end position="24"/>
    </location>
</feature>
<dbReference type="PATRIC" id="fig|345073.21.peg.2987"/>
<gene>
    <name evidence="2" type="ordered locus">VC0395_1038</name>
</gene>
<name>A0A0H3AFJ6_VIBC3</name>
<dbReference type="AlphaFoldDB" id="A0A0H3AFJ6"/>
<evidence type="ECO:0000313" key="2">
    <source>
        <dbReference type="EMBL" id="ABQ19182.1"/>
    </source>
</evidence>
<proteinExistence type="predicted"/>